<sequence length="38" mass="4039">MTRWKLVGDVGLGDPPCADSAPLVAKLRAMGVRRACAR</sequence>
<accession>A0A0E1VZC7</accession>
<dbReference type="Proteomes" id="UP000001812">
    <property type="component" value="Chromosome II"/>
</dbReference>
<dbReference type="AlphaFoldDB" id="A0A0E1VZC7"/>
<evidence type="ECO:0000313" key="1">
    <source>
        <dbReference type="EMBL" id="EET05519.1"/>
    </source>
</evidence>
<protein>
    <submittedName>
        <fullName evidence="1">Uncharacterized protein</fullName>
    </submittedName>
</protein>
<reference evidence="1" key="1">
    <citation type="submission" date="2009-05" db="EMBL/GenBank/DDBJ databases">
        <authorList>
            <person name="Harkins D.M."/>
            <person name="DeShazer D."/>
            <person name="Woods D.E."/>
            <person name="Brinkac L.M."/>
            <person name="Brown K.A."/>
            <person name="Hung G.C."/>
            <person name="Tuanyok A."/>
            <person name="Zhang B."/>
            <person name="Nierman W.C."/>
        </authorList>
    </citation>
    <scope>NUCLEOTIDE SEQUENCE [LARGE SCALE GENOMIC DNA]</scope>
    <source>
        <strain evidence="1">1710a</strain>
    </source>
</reference>
<dbReference type="EMBL" id="CM000833">
    <property type="protein sequence ID" value="EET05519.1"/>
    <property type="molecule type" value="Genomic_DNA"/>
</dbReference>
<dbReference type="HOGENOM" id="CLU_3325604_0_0_4"/>
<organism evidence="1">
    <name type="scientific">Burkholderia pseudomallei 1710a</name>
    <dbReference type="NCBI Taxonomy" id="320371"/>
    <lineage>
        <taxon>Bacteria</taxon>
        <taxon>Pseudomonadati</taxon>
        <taxon>Pseudomonadota</taxon>
        <taxon>Betaproteobacteria</taxon>
        <taxon>Burkholderiales</taxon>
        <taxon>Burkholderiaceae</taxon>
        <taxon>Burkholderia</taxon>
        <taxon>pseudomallei group</taxon>
    </lineage>
</organism>
<gene>
    <name evidence="1" type="ORF">BURPS1710A_A0625</name>
</gene>
<proteinExistence type="predicted"/>
<name>A0A0E1VZC7_BURPE</name>